<dbReference type="GO" id="GO:0004792">
    <property type="term" value="F:thiosulfate-cyanide sulfurtransferase activity"/>
    <property type="evidence" value="ECO:0007669"/>
    <property type="project" value="TreeGrafter"/>
</dbReference>
<dbReference type="CDD" id="cd00158">
    <property type="entry name" value="RHOD"/>
    <property type="match status" value="1"/>
</dbReference>
<dbReference type="Gene3D" id="3.40.250.10">
    <property type="entry name" value="Rhodanese-like domain"/>
    <property type="match status" value="1"/>
</dbReference>
<dbReference type="EMBL" id="SJFN01000014">
    <property type="protein sequence ID" value="TBW37603.1"/>
    <property type="molecule type" value="Genomic_DNA"/>
</dbReference>
<evidence type="ECO:0000313" key="2">
    <source>
        <dbReference type="EMBL" id="TBW37603.1"/>
    </source>
</evidence>
<comment type="caution">
    <text evidence="2">The sequence shown here is derived from an EMBL/GenBank/DDBJ whole genome shotgun (WGS) entry which is preliminary data.</text>
</comment>
<dbReference type="AlphaFoldDB" id="A0A4Q9VQM0"/>
<dbReference type="Proteomes" id="UP000292781">
    <property type="component" value="Unassembled WGS sequence"/>
</dbReference>
<dbReference type="OrthoDB" id="9807812at2"/>
<proteinExistence type="predicted"/>
<sequence length="135" mass="13692">MTGHRTGGRGFAVAVTLAVIAGLGVPQRTAAAERTTYEAVGAGLAAGRIVLIDVREPEEFRTGHVPGAVNMPLSAFKPAAVPAPGDKTVVVMCRSGARSARAISALATIGRTDVVDYSGSLNDWTAHGGALVGEP</sequence>
<dbReference type="SUPFAM" id="SSF52821">
    <property type="entry name" value="Rhodanese/Cell cycle control phosphatase"/>
    <property type="match status" value="1"/>
</dbReference>
<protein>
    <submittedName>
        <fullName evidence="2">Rhodanese-like domain-containing protein</fullName>
    </submittedName>
</protein>
<dbReference type="SMART" id="SM00450">
    <property type="entry name" value="RHOD"/>
    <property type="match status" value="1"/>
</dbReference>
<name>A0A4Q9VQM0_9HYPH</name>
<evidence type="ECO:0000313" key="3">
    <source>
        <dbReference type="Proteomes" id="UP000292781"/>
    </source>
</evidence>
<reference evidence="2 3" key="1">
    <citation type="submission" date="2019-02" db="EMBL/GenBank/DDBJ databases">
        <title>Siculibacillus lacustris gen. nov., sp. nov., a new rosette-forming bacterium isolated from a freshwater crater lake (Lake St. Ana, Romania).</title>
        <authorList>
            <person name="Felfoldi T."/>
            <person name="Marton Z."/>
            <person name="Szabo A."/>
            <person name="Mentes A."/>
            <person name="Boka K."/>
            <person name="Marialigeti K."/>
            <person name="Mathe I."/>
            <person name="Koncz M."/>
            <person name="Schumann P."/>
            <person name="Toth E."/>
        </authorList>
    </citation>
    <scope>NUCLEOTIDE SEQUENCE [LARGE SCALE GENOMIC DNA]</scope>
    <source>
        <strain evidence="2 3">SA-279</strain>
    </source>
</reference>
<dbReference type="Pfam" id="PF00581">
    <property type="entry name" value="Rhodanese"/>
    <property type="match status" value="1"/>
</dbReference>
<dbReference type="PROSITE" id="PS50206">
    <property type="entry name" value="RHODANESE_3"/>
    <property type="match status" value="1"/>
</dbReference>
<accession>A0A4Q9VQM0</accession>
<dbReference type="RefSeq" id="WP_131309497.1">
    <property type="nucleotide sequence ID" value="NZ_SJFN01000014.1"/>
</dbReference>
<organism evidence="2 3">
    <name type="scientific">Siculibacillus lacustris</name>
    <dbReference type="NCBI Taxonomy" id="1549641"/>
    <lineage>
        <taxon>Bacteria</taxon>
        <taxon>Pseudomonadati</taxon>
        <taxon>Pseudomonadota</taxon>
        <taxon>Alphaproteobacteria</taxon>
        <taxon>Hyphomicrobiales</taxon>
        <taxon>Ancalomicrobiaceae</taxon>
        <taxon>Siculibacillus</taxon>
    </lineage>
</organism>
<keyword evidence="3" id="KW-1185">Reference proteome</keyword>
<gene>
    <name evidence="2" type="ORF">EYW49_10865</name>
</gene>
<dbReference type="InterPro" id="IPR001763">
    <property type="entry name" value="Rhodanese-like_dom"/>
</dbReference>
<feature type="domain" description="Rhodanese" evidence="1">
    <location>
        <begin position="45"/>
        <end position="133"/>
    </location>
</feature>
<dbReference type="PANTHER" id="PTHR44086">
    <property type="entry name" value="THIOSULFATE SULFURTRANSFERASE RDL2, MITOCHONDRIAL-RELATED"/>
    <property type="match status" value="1"/>
</dbReference>
<dbReference type="PANTHER" id="PTHR44086:SF10">
    <property type="entry name" value="THIOSULFATE SULFURTRANSFERASE_RHODANESE-LIKE DOMAIN-CONTAINING PROTEIN 3"/>
    <property type="match status" value="1"/>
</dbReference>
<evidence type="ECO:0000259" key="1">
    <source>
        <dbReference type="PROSITE" id="PS50206"/>
    </source>
</evidence>
<dbReference type="InterPro" id="IPR036873">
    <property type="entry name" value="Rhodanese-like_dom_sf"/>
</dbReference>